<dbReference type="AlphaFoldDB" id="A0AAV4XHY2"/>
<sequence>MHLCNYRCSLSFSLSHSLFPFFGPRGPTMQPALINIPKIFNILLNGGPLFGGPPVCVGGDICGNIFAHGVAPEHGKGKEEGKTFSIDLIITFVRELLMIWSLQEFHAAAASGGIFAERI</sequence>
<proteinExistence type="predicted"/>
<protein>
    <submittedName>
        <fullName evidence="1">Uncharacterized protein</fullName>
    </submittedName>
</protein>
<dbReference type="Proteomes" id="UP001054945">
    <property type="component" value="Unassembled WGS sequence"/>
</dbReference>
<organism evidence="1 2">
    <name type="scientific">Caerostris extrusa</name>
    <name type="common">Bark spider</name>
    <name type="synonym">Caerostris bankana</name>
    <dbReference type="NCBI Taxonomy" id="172846"/>
    <lineage>
        <taxon>Eukaryota</taxon>
        <taxon>Metazoa</taxon>
        <taxon>Ecdysozoa</taxon>
        <taxon>Arthropoda</taxon>
        <taxon>Chelicerata</taxon>
        <taxon>Arachnida</taxon>
        <taxon>Araneae</taxon>
        <taxon>Araneomorphae</taxon>
        <taxon>Entelegynae</taxon>
        <taxon>Araneoidea</taxon>
        <taxon>Araneidae</taxon>
        <taxon>Caerostris</taxon>
    </lineage>
</organism>
<comment type="caution">
    <text evidence="1">The sequence shown here is derived from an EMBL/GenBank/DDBJ whole genome shotgun (WGS) entry which is preliminary data.</text>
</comment>
<name>A0AAV4XHY2_CAEEX</name>
<gene>
    <name evidence="1" type="ORF">CEXT_597051</name>
</gene>
<reference evidence="1 2" key="1">
    <citation type="submission" date="2021-06" db="EMBL/GenBank/DDBJ databases">
        <title>Caerostris extrusa draft genome.</title>
        <authorList>
            <person name="Kono N."/>
            <person name="Arakawa K."/>
        </authorList>
    </citation>
    <scope>NUCLEOTIDE SEQUENCE [LARGE SCALE GENOMIC DNA]</scope>
</reference>
<dbReference type="EMBL" id="BPLR01017679">
    <property type="protein sequence ID" value="GIY93571.1"/>
    <property type="molecule type" value="Genomic_DNA"/>
</dbReference>
<accession>A0AAV4XHY2</accession>
<evidence type="ECO:0000313" key="2">
    <source>
        <dbReference type="Proteomes" id="UP001054945"/>
    </source>
</evidence>
<evidence type="ECO:0000313" key="1">
    <source>
        <dbReference type="EMBL" id="GIY93571.1"/>
    </source>
</evidence>
<keyword evidence="2" id="KW-1185">Reference proteome</keyword>